<dbReference type="Proteomes" id="UP000324222">
    <property type="component" value="Unassembled WGS sequence"/>
</dbReference>
<keyword evidence="2" id="KW-1185">Reference proteome</keyword>
<evidence type="ECO:0000313" key="2">
    <source>
        <dbReference type="Proteomes" id="UP000324222"/>
    </source>
</evidence>
<organism evidence="1 2">
    <name type="scientific">Portunus trituberculatus</name>
    <name type="common">Swimming crab</name>
    <name type="synonym">Neptunus trituberculatus</name>
    <dbReference type="NCBI Taxonomy" id="210409"/>
    <lineage>
        <taxon>Eukaryota</taxon>
        <taxon>Metazoa</taxon>
        <taxon>Ecdysozoa</taxon>
        <taxon>Arthropoda</taxon>
        <taxon>Crustacea</taxon>
        <taxon>Multicrustacea</taxon>
        <taxon>Malacostraca</taxon>
        <taxon>Eumalacostraca</taxon>
        <taxon>Eucarida</taxon>
        <taxon>Decapoda</taxon>
        <taxon>Pleocyemata</taxon>
        <taxon>Brachyura</taxon>
        <taxon>Eubrachyura</taxon>
        <taxon>Portunoidea</taxon>
        <taxon>Portunidae</taxon>
        <taxon>Portuninae</taxon>
        <taxon>Portunus</taxon>
    </lineage>
</organism>
<sequence length="109" mass="12039">MQLTAPALSKRRNSEILASNVAYCTSHGPSCLAWRWGLVGIRSPSPLPLSFIVYRRSIPPIRCSYAPVSRGYGAVHSFIPSLANSETATIWRAVFPPCLFYCFIPPLVN</sequence>
<accession>A0A5B7GJ04</accession>
<reference evidence="1 2" key="1">
    <citation type="submission" date="2019-05" db="EMBL/GenBank/DDBJ databases">
        <title>Another draft genome of Portunus trituberculatus and its Hox gene families provides insights of decapod evolution.</title>
        <authorList>
            <person name="Jeong J.-H."/>
            <person name="Song I."/>
            <person name="Kim S."/>
            <person name="Choi T."/>
            <person name="Kim D."/>
            <person name="Ryu S."/>
            <person name="Kim W."/>
        </authorList>
    </citation>
    <scope>NUCLEOTIDE SEQUENCE [LARGE SCALE GENOMIC DNA]</scope>
    <source>
        <tissue evidence="1">Muscle</tissue>
    </source>
</reference>
<dbReference type="AlphaFoldDB" id="A0A5B7GJ04"/>
<protein>
    <submittedName>
        <fullName evidence="1">Uncharacterized protein</fullName>
    </submittedName>
</protein>
<evidence type="ECO:0000313" key="1">
    <source>
        <dbReference type="EMBL" id="MPC57423.1"/>
    </source>
</evidence>
<proteinExistence type="predicted"/>
<comment type="caution">
    <text evidence="1">The sequence shown here is derived from an EMBL/GenBank/DDBJ whole genome shotgun (WGS) entry which is preliminary data.</text>
</comment>
<name>A0A5B7GJ04_PORTR</name>
<gene>
    <name evidence="1" type="ORF">E2C01_051401</name>
</gene>
<dbReference type="EMBL" id="VSRR010014772">
    <property type="protein sequence ID" value="MPC57423.1"/>
    <property type="molecule type" value="Genomic_DNA"/>
</dbReference>